<evidence type="ECO:0000313" key="3">
    <source>
        <dbReference type="Proteomes" id="UP001234581"/>
    </source>
</evidence>
<dbReference type="Proteomes" id="UP001234581">
    <property type="component" value="Unassembled WGS sequence"/>
</dbReference>
<accession>A0AAD8DJN5</accession>
<dbReference type="GeneID" id="83207493"/>
<protein>
    <recommendedName>
        <fullName evidence="4">Fanconi Anaemia group E protein C-terminal domain-containing protein</fullName>
    </recommendedName>
</protein>
<proteinExistence type="predicted"/>
<name>A0AAD8DJN5_9FUNG</name>
<feature type="region of interest" description="Disordered" evidence="1">
    <location>
        <begin position="44"/>
        <end position="78"/>
    </location>
</feature>
<feature type="compositionally biased region" description="Low complexity" evidence="1">
    <location>
        <begin position="52"/>
        <end position="70"/>
    </location>
</feature>
<gene>
    <name evidence="2" type="ORF">O0I10_000071</name>
</gene>
<reference evidence="2 3" key="1">
    <citation type="submission" date="2023-03" db="EMBL/GenBank/DDBJ databases">
        <title>Genome sequence of Lichtheimia ornata CBS 291.66.</title>
        <authorList>
            <person name="Mohabir J.T."/>
            <person name="Shea T.P."/>
            <person name="Kurbessoian T."/>
            <person name="Berby B."/>
            <person name="Fontaine J."/>
            <person name="Livny J."/>
            <person name="Gnirke A."/>
            <person name="Stajich J.E."/>
            <person name="Cuomo C.A."/>
        </authorList>
    </citation>
    <scope>NUCLEOTIDE SEQUENCE [LARGE SCALE GENOMIC DNA]</scope>
    <source>
        <strain evidence="2">CBS 291.66</strain>
    </source>
</reference>
<dbReference type="RefSeq" id="XP_058348709.1">
    <property type="nucleotide sequence ID" value="XM_058480186.1"/>
</dbReference>
<dbReference type="Gene3D" id="1.25.40.480">
    <property type="match status" value="1"/>
</dbReference>
<evidence type="ECO:0000256" key="1">
    <source>
        <dbReference type="SAM" id="MobiDB-lite"/>
    </source>
</evidence>
<comment type="caution">
    <text evidence="2">The sequence shown here is derived from an EMBL/GenBank/DDBJ whole genome shotgun (WGS) entry which is preliminary data.</text>
</comment>
<keyword evidence="3" id="KW-1185">Reference proteome</keyword>
<sequence length="319" mass="35641">MPGFSRHNDFAFSSTLINAFDPCSTVTRKRQWHLNTDGPEFVPVKRKRRHQQQQQQQLASTTTTTSSQEQENLNAQGDPTTVAVEKVVDYSALLRELEPLSGEALFERLVTLPLPQVDYVCQQRKDTWSQEDIMDLCHAISNNTSSLSSMTCISALVRHVVIPNVDSLQKRVFLTSVTEHIPERSLLDGLVIPMLPELTRPRVQILLKLPLTPTSRTSLLRAVCTNASLKPWSDALQQFVERTLSQQPLLTTGITSDVATTLVNEANLQILLVLTSKYGQLLVNQQLLNVVEAKAQASQQVLKRAVLGQVTSIRKRLGI</sequence>
<evidence type="ECO:0008006" key="4">
    <source>
        <dbReference type="Google" id="ProtNLM"/>
    </source>
</evidence>
<dbReference type="AlphaFoldDB" id="A0AAD8DJN5"/>
<evidence type="ECO:0000313" key="2">
    <source>
        <dbReference type="EMBL" id="KAJ8663797.1"/>
    </source>
</evidence>
<dbReference type="EMBL" id="JARTCD010000001">
    <property type="protein sequence ID" value="KAJ8663797.1"/>
    <property type="molecule type" value="Genomic_DNA"/>
</dbReference>
<organism evidence="2 3">
    <name type="scientific">Lichtheimia ornata</name>
    <dbReference type="NCBI Taxonomy" id="688661"/>
    <lineage>
        <taxon>Eukaryota</taxon>
        <taxon>Fungi</taxon>
        <taxon>Fungi incertae sedis</taxon>
        <taxon>Mucoromycota</taxon>
        <taxon>Mucoromycotina</taxon>
        <taxon>Mucoromycetes</taxon>
        <taxon>Mucorales</taxon>
        <taxon>Lichtheimiaceae</taxon>
        <taxon>Lichtheimia</taxon>
    </lineage>
</organism>